<feature type="compositionally biased region" description="Basic and acidic residues" evidence="4">
    <location>
        <begin position="430"/>
        <end position="535"/>
    </location>
</feature>
<dbReference type="Proteomes" id="UP000261540">
    <property type="component" value="Unplaced"/>
</dbReference>
<dbReference type="PANTHER" id="PTHR24129:SF2">
    <property type="entry name" value="DUF3447 DOMAIN-CONTAINING PROTEIN"/>
    <property type="match status" value="1"/>
</dbReference>
<accession>A0A3B3S6Y7</accession>
<name>A0A3B3S6Y7_9TELE</name>
<keyword evidence="6" id="KW-1185">Reference proteome</keyword>
<feature type="coiled-coil region" evidence="3">
    <location>
        <begin position="748"/>
        <end position="775"/>
    </location>
</feature>
<proteinExistence type="predicted"/>
<dbReference type="AlphaFoldDB" id="A0A3B3S6Y7"/>
<feature type="coiled-coil region" evidence="3">
    <location>
        <begin position="203"/>
        <end position="230"/>
    </location>
</feature>
<dbReference type="GeneTree" id="ENSGT01150000289134"/>
<dbReference type="GO" id="GO:0003779">
    <property type="term" value="F:actin binding"/>
    <property type="evidence" value="ECO:0007669"/>
    <property type="project" value="InterPro"/>
</dbReference>
<dbReference type="STRING" id="1676925.ENSPKIP00000026539"/>
<keyword evidence="1" id="KW-0677">Repeat</keyword>
<dbReference type="Ensembl" id="ENSPKIT00000007296.1">
    <property type="protein sequence ID" value="ENSPKIP00000026539.1"/>
    <property type="gene ID" value="ENSPKIG00000008984.1"/>
</dbReference>
<reference evidence="5" key="1">
    <citation type="submission" date="2025-08" db="UniProtKB">
        <authorList>
            <consortium name="Ensembl"/>
        </authorList>
    </citation>
    <scope>IDENTIFICATION</scope>
</reference>
<sequence length="1079" mass="123737">MEGIFRLKPARAHLLQKLEGLERQHHSAHGVLEELCVLQEQLEKVEAERVRLQVAIQNLLETPQLETENFGAEKPLSPKSRDSEPEFVSALEDYMSQGDCDSLRTPLSQGNLHAWWALQGQLGDRILTPQRMEMSESDSVDMQSLYSLLVPIDQFDALTNDSEDQQKTVCESQASAAASSLAKEGRCVGPMGTNDSVEELGDMGELRQRLQGLEKELAQALMELNELRSQVPGGLVFASENRKVEQCRGDKVPAENIDWNGEDGRDGGEEREETEEELKPEVKLDEKYEEPEVQLDKPKEQHNVQLEEKEELESDLNKKKEGLRVELHKKEREPESELSRNEESEVQPEKKDEESEVQLNKKEEESKVHLGNKEEEPEVKIDKKEEESKAQLDVKGEELEFEKEGEPKVQLAKKDEQLNLIKGEEEPEVQLEKKEEESKVHLDKKEDPEMKLDKKEEEVKVDLDKKEEESRIHLGKKEEESVHLDKKEDPEMKLDKKEEEVKVDLDKKEEESKVHLDKKEEESEMRLDKKEKEAKVHLDKKEEELEMKLDKKEEESKVHLDKKEEELEMKLDKKEEEAKVHLDKKEEELEMKLDKKEEEAMVHLDKKEEELAMTLDKKEEESKVQLDKKEEELEMTLDNKEEESKVQLDKKEEESVHLNKKEEEPEVKLDKKEGDRGEGEHETEVQLGKREEETEAILLKKGVDREALTKRGGETEGDAVTGSQQEVEQQGVVQVGLDMLRLTFSLQLEQVARERAEAANQLSEALLELKRLQRLPAGDKEDCCTQTSLGWADITVKEELIMQQEVNNCLCRQQDVPHTSQHQEALSKFTDELAKVACELQVERALRQDADQEKSRLQAELQAIQRDMISREEHKKVKLALQRSLEANESSVREAQQAQRDGQQGAAAWEQHEVLCNMLRGQISSLTARLNNLSRKHQNTCSQVLRVQREALFSKAARQAAEAQLSISRQHLAYLRTQSDQLGAAREGGGLPDLSPEILYGSLPLTLVLPASPCSDQQVAPKSRVAALKRQLQDWEEKHRAVVSVYRAHLLAAVQGRMDEEVQALLLQILRMTQTEPDH</sequence>
<organism evidence="5 6">
    <name type="scientific">Paramormyrops kingsleyae</name>
    <dbReference type="NCBI Taxonomy" id="1676925"/>
    <lineage>
        <taxon>Eukaryota</taxon>
        <taxon>Metazoa</taxon>
        <taxon>Chordata</taxon>
        <taxon>Craniata</taxon>
        <taxon>Vertebrata</taxon>
        <taxon>Euteleostomi</taxon>
        <taxon>Actinopterygii</taxon>
        <taxon>Neopterygii</taxon>
        <taxon>Teleostei</taxon>
        <taxon>Osteoglossocephala</taxon>
        <taxon>Osteoglossomorpha</taxon>
        <taxon>Osteoglossiformes</taxon>
        <taxon>Mormyridae</taxon>
        <taxon>Paramormyrops</taxon>
    </lineage>
</organism>
<evidence type="ECO:0000313" key="5">
    <source>
        <dbReference type="Ensembl" id="ENSPKIP00000026539.1"/>
    </source>
</evidence>
<feature type="compositionally biased region" description="Basic and acidic residues" evidence="4">
    <location>
        <begin position="244"/>
        <end position="253"/>
    </location>
</feature>
<dbReference type="PANTHER" id="PTHR24129">
    <property type="entry name" value="ANKYCORBIN"/>
    <property type="match status" value="1"/>
</dbReference>
<dbReference type="InterPro" id="IPR042420">
    <property type="entry name" value="RAI14/UACA"/>
</dbReference>
<feature type="compositionally biased region" description="Basic and acidic residues" evidence="4">
    <location>
        <begin position="315"/>
        <end position="417"/>
    </location>
</feature>
<feature type="region of interest" description="Disordered" evidence="4">
    <location>
        <begin position="244"/>
        <end position="535"/>
    </location>
</feature>
<feature type="compositionally biased region" description="Basic and acidic residues" evidence="4">
    <location>
        <begin position="277"/>
        <end position="286"/>
    </location>
</feature>
<evidence type="ECO:0000313" key="6">
    <source>
        <dbReference type="Proteomes" id="UP000261540"/>
    </source>
</evidence>
<evidence type="ECO:0000256" key="3">
    <source>
        <dbReference type="SAM" id="Coils"/>
    </source>
</evidence>
<feature type="compositionally biased region" description="Basic and acidic residues" evidence="4">
    <location>
        <begin position="294"/>
        <end position="307"/>
    </location>
</feature>
<evidence type="ECO:0000256" key="1">
    <source>
        <dbReference type="ARBA" id="ARBA00022737"/>
    </source>
</evidence>
<feature type="coiled-coil region" evidence="3">
    <location>
        <begin position="840"/>
        <end position="867"/>
    </location>
</feature>
<feature type="region of interest" description="Disordered" evidence="4">
    <location>
        <begin position="612"/>
        <end position="698"/>
    </location>
</feature>
<evidence type="ECO:0008006" key="7">
    <source>
        <dbReference type="Google" id="ProtNLM"/>
    </source>
</evidence>
<evidence type="ECO:0000256" key="4">
    <source>
        <dbReference type="SAM" id="MobiDB-lite"/>
    </source>
</evidence>
<reference evidence="5" key="2">
    <citation type="submission" date="2025-09" db="UniProtKB">
        <authorList>
            <consortium name="Ensembl"/>
        </authorList>
    </citation>
    <scope>IDENTIFICATION</scope>
</reference>
<evidence type="ECO:0000256" key="2">
    <source>
        <dbReference type="ARBA" id="ARBA00023054"/>
    </source>
</evidence>
<feature type="compositionally biased region" description="Basic and acidic residues" evidence="4">
    <location>
        <begin position="612"/>
        <end position="692"/>
    </location>
</feature>
<protein>
    <recommendedName>
        <fullName evidence="7">Ankyrin repeat domain 24</fullName>
    </recommendedName>
</protein>
<keyword evidence="2 3" id="KW-0175">Coiled coil</keyword>